<proteinExistence type="predicted"/>
<reference evidence="2 3" key="1">
    <citation type="submission" date="2016-12" db="EMBL/GenBank/DDBJ databases">
        <title>Amycolatopsis keratiniphila subsp. keratiniphila genome sequencing and assembly.</title>
        <authorList>
            <person name="Mayilraj S."/>
            <person name="Kaur N."/>
        </authorList>
    </citation>
    <scope>NUCLEOTIDE SEQUENCE [LARGE SCALE GENOMIC DNA]</scope>
    <source>
        <strain evidence="2 3">DSM 44409</strain>
    </source>
</reference>
<accession>A0A1W2M2U1</accession>
<dbReference type="Proteomes" id="UP000076660">
    <property type="component" value="Unassembled WGS sequence"/>
</dbReference>
<dbReference type="AlphaFoldDB" id="A0A1W2M2U1"/>
<evidence type="ECO:0000313" key="3">
    <source>
        <dbReference type="Proteomes" id="UP000076660"/>
    </source>
</evidence>
<dbReference type="InterPro" id="IPR011089">
    <property type="entry name" value="GmrSD_C"/>
</dbReference>
<protein>
    <recommendedName>
        <fullName evidence="1">GmrSD restriction endonucleases C-terminal domain-containing protein</fullName>
    </recommendedName>
</protein>
<gene>
    <name evidence="2" type="ORF">AVR91_0204130</name>
</gene>
<feature type="domain" description="GmrSD restriction endonucleases C-terminal" evidence="1">
    <location>
        <begin position="58"/>
        <end position="188"/>
    </location>
</feature>
<comment type="caution">
    <text evidence="2">The sequence shown here is derived from an EMBL/GenBank/DDBJ whole genome shotgun (WGS) entry which is preliminary data.</text>
</comment>
<dbReference type="PANTHER" id="PTHR24094">
    <property type="entry name" value="SECRETED PROTEIN"/>
    <property type="match status" value="1"/>
</dbReference>
<sequence>MDRLPAGTPAAAEARTLLAQLREAAPGPMDGYERDCDKGKACVFGRPWIDTDGDGCDQRSQVLARDLDDVQRKPGRGRCKVTAGVLHDPYTSTEVPLAKVQIDHVVPLAAQWRAGAAAWPLERRIQAANDLGNLLAVQDKANARDKRDKTADQYMPPAFACGYSRIYTGVKARYGLAVTAAERAALTKGLATCPQ</sequence>
<dbReference type="Pfam" id="PF07510">
    <property type="entry name" value="GmrSD_C"/>
    <property type="match status" value="1"/>
</dbReference>
<evidence type="ECO:0000313" key="2">
    <source>
        <dbReference type="EMBL" id="ONF73974.1"/>
    </source>
</evidence>
<dbReference type="PANTHER" id="PTHR24094:SF15">
    <property type="entry name" value="AMP-DEPENDENT SYNTHETASE_LIGASE DOMAIN-CONTAINING PROTEIN-RELATED"/>
    <property type="match status" value="1"/>
</dbReference>
<organism evidence="2 3">
    <name type="scientific">Amycolatopsis keratiniphila subsp. keratiniphila</name>
    <dbReference type="NCBI Taxonomy" id="227715"/>
    <lineage>
        <taxon>Bacteria</taxon>
        <taxon>Bacillati</taxon>
        <taxon>Actinomycetota</taxon>
        <taxon>Actinomycetes</taxon>
        <taxon>Pseudonocardiales</taxon>
        <taxon>Pseudonocardiaceae</taxon>
        <taxon>Amycolatopsis</taxon>
        <taxon>Amycolatopsis japonica group</taxon>
    </lineage>
</organism>
<dbReference type="EMBL" id="LQMT02000006">
    <property type="protein sequence ID" value="ONF73974.1"/>
    <property type="molecule type" value="Genomic_DNA"/>
</dbReference>
<evidence type="ECO:0000259" key="1">
    <source>
        <dbReference type="Pfam" id="PF07510"/>
    </source>
</evidence>
<name>A0A1W2M2U1_9PSEU</name>